<feature type="binding site" description="in other chain" evidence="7">
    <location>
        <position position="147"/>
    </location>
    <ligand>
        <name>IMP</name>
        <dbReference type="ChEBI" id="CHEBI:58053"/>
        <note>ligand shared between dimeric partners</note>
    </ligand>
</feature>
<protein>
    <recommendedName>
        <fullName evidence="7">Adenylosuccinate synthetase</fullName>
        <shortName evidence="7">AMPSase</shortName>
        <shortName evidence="7">AdSS</shortName>
        <ecNumber evidence="7">6.3.4.4</ecNumber>
    </recommendedName>
    <alternativeName>
        <fullName evidence="7">IMP--aspartate ligase</fullName>
    </alternativeName>
</protein>
<feature type="active site" description="Proton donor" evidence="7">
    <location>
        <position position="59"/>
    </location>
</feature>
<dbReference type="PANTHER" id="PTHR11846">
    <property type="entry name" value="ADENYLOSUCCINATE SYNTHETASE"/>
    <property type="match status" value="1"/>
</dbReference>
<evidence type="ECO:0000256" key="2">
    <source>
        <dbReference type="ARBA" id="ARBA00022723"/>
    </source>
</evidence>
<accession>A0ABT4MRW6</accession>
<comment type="caution">
    <text evidence="8">The sequence shown here is derived from an EMBL/GenBank/DDBJ whole genome shotgun (WGS) entry which is preliminary data.</text>
</comment>
<organism evidence="8 9">
    <name type="scientific">Gordonia rubripertincta</name>
    <name type="common">Rhodococcus corallinus</name>
    <dbReference type="NCBI Taxonomy" id="36822"/>
    <lineage>
        <taxon>Bacteria</taxon>
        <taxon>Bacillati</taxon>
        <taxon>Actinomycetota</taxon>
        <taxon>Actinomycetes</taxon>
        <taxon>Mycobacteriales</taxon>
        <taxon>Gordoniaceae</taxon>
        <taxon>Gordonia</taxon>
    </lineage>
</organism>
<keyword evidence="4 7" id="KW-0658">Purine biosynthesis</keyword>
<dbReference type="InterPro" id="IPR001114">
    <property type="entry name" value="Adenylosuccinate_synthetase"/>
</dbReference>
<evidence type="ECO:0000256" key="1">
    <source>
        <dbReference type="ARBA" id="ARBA00022598"/>
    </source>
</evidence>
<dbReference type="GO" id="GO:0004019">
    <property type="term" value="F:adenylosuccinate synthase activity"/>
    <property type="evidence" value="ECO:0007669"/>
    <property type="project" value="UniProtKB-EC"/>
</dbReference>
<comment type="caution">
    <text evidence="7">Lacks conserved residue(s) required for the propagation of feature annotation.</text>
</comment>
<dbReference type="RefSeq" id="WP_301570261.1">
    <property type="nucleotide sequence ID" value="NZ_JAPWIE010000002.1"/>
</dbReference>
<proteinExistence type="inferred from homology"/>
<dbReference type="InterPro" id="IPR042110">
    <property type="entry name" value="Adenylosuccinate_synth_dom2"/>
</dbReference>
<gene>
    <name evidence="7" type="primary">purA</name>
    <name evidence="8" type="ORF">O4213_07095</name>
</gene>
<dbReference type="Gene3D" id="1.10.300.10">
    <property type="entry name" value="Adenylosuccinate Synthetase, subunit A, domain 2"/>
    <property type="match status" value="1"/>
</dbReference>
<reference evidence="8" key="1">
    <citation type="submission" date="2022-12" db="EMBL/GenBank/DDBJ databases">
        <authorList>
            <person name="Krivoruchko A.V."/>
            <person name="Elkin A."/>
        </authorList>
    </citation>
    <scope>NUCLEOTIDE SEQUENCE</scope>
    <source>
        <strain evidence="8">IEGM 1388</strain>
    </source>
</reference>
<dbReference type="InterPro" id="IPR042111">
    <property type="entry name" value="Adenylosuccinate_synth_dom3"/>
</dbReference>
<keyword evidence="6 7" id="KW-0342">GTP-binding</keyword>
<comment type="cofactor">
    <cofactor evidence="7">
        <name>Mg(2+)</name>
        <dbReference type="ChEBI" id="CHEBI:18420"/>
    </cofactor>
    <text evidence="7">Binds 1 Mg(2+) ion per subunit.</text>
</comment>
<dbReference type="EMBL" id="JAPWIE010000002">
    <property type="protein sequence ID" value="MCZ4549741.1"/>
    <property type="molecule type" value="Genomic_DNA"/>
</dbReference>
<dbReference type="InterPro" id="IPR027417">
    <property type="entry name" value="P-loop_NTPase"/>
</dbReference>
<dbReference type="Gene3D" id="3.90.170.10">
    <property type="entry name" value="Adenylosuccinate Synthetase, subunit A, domain 3"/>
    <property type="match status" value="1"/>
</dbReference>
<evidence type="ECO:0000256" key="7">
    <source>
        <dbReference type="HAMAP-Rule" id="MF_00011"/>
    </source>
</evidence>
<evidence type="ECO:0000256" key="4">
    <source>
        <dbReference type="ARBA" id="ARBA00022755"/>
    </source>
</evidence>
<dbReference type="SMART" id="SM00788">
    <property type="entry name" value="Adenylsucc_synt"/>
    <property type="match status" value="1"/>
</dbReference>
<evidence type="ECO:0000256" key="6">
    <source>
        <dbReference type="ARBA" id="ARBA00023134"/>
    </source>
</evidence>
<evidence type="ECO:0000313" key="9">
    <source>
        <dbReference type="Proteomes" id="UP001067235"/>
    </source>
</evidence>
<dbReference type="EC" id="6.3.4.4" evidence="7"/>
<keyword evidence="7" id="KW-0963">Cytoplasm</keyword>
<comment type="pathway">
    <text evidence="7">Purine metabolism; AMP biosynthesis via de novo pathway; AMP from IMP: step 1/2.</text>
</comment>
<sequence length="460" mass="48072">MSGTGREGVLPGRAAGAPIIVVGLGYGDESKGATVDYLASQIPDTAAVVRWSGGSQAAHNVCHGPRHHTFRQFGSASLLDVRTILQAPMMVNPLSLVAEAGELEALGIGDPLGLITADARALVTTPIHVAMNRAREILRGNARHGSTGEGIGETAAYALAVTEQARAGSMIGNFPVLVDAPAGPAPTLATLRDRDATIRALDALARYAAPLLASAGEGAPHESIETIADALCSIAEQIRITDDVDSEIAAAMATGTVLFEGSQGVLLDEWNGFHPYTTWSTIVPADLIEWISRTGHDPYVLGLTRCYATRHGAGPMPTEDANLQLPDVHNREGRYQGAWRTGHLDLPALRYAAAITGQIDGVAVSHLDVLGIADLMVAETWNGDPEPLAPSHAEDTAALEHLTALACEARPDYRPLPEGVDAVTDLIAGATGAPVVLTAAGPTRTDRSIFVQRPALGARQ</sequence>
<keyword evidence="9" id="KW-1185">Reference proteome</keyword>
<comment type="catalytic activity">
    <reaction evidence="7">
        <text>IMP + L-aspartate + GTP = N(6)-(1,2-dicarboxyethyl)-AMP + GDP + phosphate + 2 H(+)</text>
        <dbReference type="Rhea" id="RHEA:15753"/>
        <dbReference type="ChEBI" id="CHEBI:15378"/>
        <dbReference type="ChEBI" id="CHEBI:29991"/>
        <dbReference type="ChEBI" id="CHEBI:37565"/>
        <dbReference type="ChEBI" id="CHEBI:43474"/>
        <dbReference type="ChEBI" id="CHEBI:57567"/>
        <dbReference type="ChEBI" id="CHEBI:58053"/>
        <dbReference type="ChEBI" id="CHEBI:58189"/>
        <dbReference type="EC" id="6.3.4.4"/>
    </reaction>
</comment>
<evidence type="ECO:0000256" key="5">
    <source>
        <dbReference type="ARBA" id="ARBA00022842"/>
    </source>
</evidence>
<dbReference type="HAMAP" id="MF_00011">
    <property type="entry name" value="Adenylosucc_synth"/>
    <property type="match status" value="1"/>
</dbReference>
<dbReference type="SUPFAM" id="SSF52540">
    <property type="entry name" value="P-loop containing nucleoside triphosphate hydrolases"/>
    <property type="match status" value="1"/>
</dbReference>
<keyword evidence="3 7" id="KW-0547">Nucleotide-binding</keyword>
<feature type="binding site" description="in other chain" evidence="7">
    <location>
        <position position="278"/>
    </location>
    <ligand>
        <name>IMP</name>
        <dbReference type="ChEBI" id="CHEBI:58053"/>
        <note>ligand shared between dimeric partners</note>
    </ligand>
</feature>
<feature type="binding site" evidence="7">
    <location>
        <begin position="439"/>
        <end position="441"/>
    </location>
    <ligand>
        <name>GTP</name>
        <dbReference type="ChEBI" id="CHEBI:37565"/>
    </ligand>
</feature>
<keyword evidence="5 7" id="KW-0460">Magnesium</keyword>
<evidence type="ECO:0000256" key="3">
    <source>
        <dbReference type="ARBA" id="ARBA00022741"/>
    </source>
</evidence>
<feature type="binding site" evidence="7">
    <location>
        <position position="28"/>
    </location>
    <ligand>
        <name>Mg(2+)</name>
        <dbReference type="ChEBI" id="CHEBI:18420"/>
    </ligand>
</feature>
<dbReference type="Gene3D" id="3.40.440.10">
    <property type="entry name" value="Adenylosuccinate Synthetase, subunit A, domain 1"/>
    <property type="match status" value="1"/>
</dbReference>
<keyword evidence="1 7" id="KW-0436">Ligase</keyword>
<dbReference type="Proteomes" id="UP001067235">
    <property type="component" value="Unassembled WGS sequence"/>
</dbReference>
<feature type="active site" description="Proton acceptor" evidence="7">
    <location>
        <position position="28"/>
    </location>
</feature>
<comment type="similarity">
    <text evidence="7">Belongs to the adenylosuccinate synthetase family.</text>
</comment>
<name>A0ABT4MRW6_GORRU</name>
<feature type="binding site" evidence="7">
    <location>
        <begin position="366"/>
        <end position="368"/>
    </location>
    <ligand>
        <name>GTP</name>
        <dbReference type="ChEBI" id="CHEBI:37565"/>
    </ligand>
</feature>
<dbReference type="Pfam" id="PF00709">
    <property type="entry name" value="Adenylsucc_synt"/>
    <property type="match status" value="1"/>
</dbReference>
<comment type="function">
    <text evidence="7">Plays an important role in the de novo pathway of purine nucleotide biosynthesis. Catalyzes the first committed step in the biosynthesis of AMP from IMP.</text>
</comment>
<feature type="binding site" description="in other chain" evidence="7">
    <location>
        <position position="263"/>
    </location>
    <ligand>
        <name>IMP</name>
        <dbReference type="ChEBI" id="CHEBI:58053"/>
        <note>ligand shared between dimeric partners</note>
    </ligand>
</feature>
<comment type="subunit">
    <text evidence="7">Homodimer.</text>
</comment>
<evidence type="ECO:0000313" key="8">
    <source>
        <dbReference type="EMBL" id="MCZ4549741.1"/>
    </source>
</evidence>
<comment type="subcellular location">
    <subcellularLocation>
        <location evidence="7">Cytoplasm</location>
    </subcellularLocation>
</comment>
<dbReference type="InterPro" id="IPR042109">
    <property type="entry name" value="Adenylosuccinate_synth_dom1"/>
</dbReference>
<keyword evidence="2 7" id="KW-0479">Metal-binding</keyword>
<dbReference type="PANTHER" id="PTHR11846:SF0">
    <property type="entry name" value="ADENYLOSUCCINATE SYNTHETASE"/>
    <property type="match status" value="1"/>
</dbReference>